<evidence type="ECO:0000313" key="2">
    <source>
        <dbReference type="Proteomes" id="UP000736787"/>
    </source>
</evidence>
<dbReference type="AlphaFoldDB" id="A0A8T1D7N1"/>
<protein>
    <submittedName>
        <fullName evidence="1">Uncharacterized protein</fullName>
    </submittedName>
</protein>
<accession>A0A8T1D7N1</accession>
<comment type="caution">
    <text evidence="1">The sequence shown here is derived from an EMBL/GenBank/DDBJ whole genome shotgun (WGS) entry which is preliminary data.</text>
</comment>
<dbReference type="EMBL" id="RCMK01000317">
    <property type="protein sequence ID" value="KAG2936908.1"/>
    <property type="molecule type" value="Genomic_DNA"/>
</dbReference>
<reference evidence="1" key="1">
    <citation type="submission" date="2018-10" db="EMBL/GenBank/DDBJ databases">
        <title>Effector identification in a new, highly contiguous assembly of the strawberry crown rot pathogen Phytophthora cactorum.</title>
        <authorList>
            <person name="Armitage A.D."/>
            <person name="Nellist C.F."/>
            <person name="Bates H."/>
            <person name="Vickerstaff R.J."/>
            <person name="Harrison R.J."/>
        </authorList>
    </citation>
    <scope>NUCLEOTIDE SEQUENCE</scope>
    <source>
        <strain evidence="1">4040</strain>
    </source>
</reference>
<sequence>MGHRPLLHEKQQGYPNAVALHTLAASWLQQYVHFGPTPRFVSLSRYQHLEAQGKLPFDFFHMAIDFKHCSA</sequence>
<organism evidence="1 2">
    <name type="scientific">Phytophthora cactorum</name>
    <dbReference type="NCBI Taxonomy" id="29920"/>
    <lineage>
        <taxon>Eukaryota</taxon>
        <taxon>Sar</taxon>
        <taxon>Stramenopiles</taxon>
        <taxon>Oomycota</taxon>
        <taxon>Peronosporomycetes</taxon>
        <taxon>Peronosporales</taxon>
        <taxon>Peronosporaceae</taxon>
        <taxon>Phytophthora</taxon>
    </lineage>
</organism>
<gene>
    <name evidence="1" type="ORF">PC117_g11908</name>
</gene>
<name>A0A8T1D7N1_9STRA</name>
<evidence type="ECO:0000313" key="1">
    <source>
        <dbReference type="EMBL" id="KAG2936908.1"/>
    </source>
</evidence>
<proteinExistence type="predicted"/>
<dbReference type="Proteomes" id="UP000736787">
    <property type="component" value="Unassembled WGS sequence"/>
</dbReference>